<keyword evidence="2" id="KW-0808">Transferase</keyword>
<organism evidence="2 3">
    <name type="scientific">Novosphingobium subterraneum</name>
    <dbReference type="NCBI Taxonomy" id="48936"/>
    <lineage>
        <taxon>Bacteria</taxon>
        <taxon>Pseudomonadati</taxon>
        <taxon>Pseudomonadota</taxon>
        <taxon>Alphaproteobacteria</taxon>
        <taxon>Sphingomonadales</taxon>
        <taxon>Sphingomonadaceae</taxon>
        <taxon>Novosphingobium</taxon>
    </lineage>
</organism>
<sequence>MSGARVGSDSNGVTALRSDHLVQAQGLSQALKWPYRLEDWQFAFELGRGYAVEAEGKLLGTALWWPYGDDFATIGMIIVSPDAQRQGIGGRLMAALLADAAGRRITLITTKDGEPLYTKLGFARCGFITQHQAVLDKVPAIDTAVPVRAATPSDREALGAVDAAASGMDRRVLLDALLEVADAVVVERAGVISGYGCVRRWGRGVVIGPVVAASAEDAKAMVAVLASAYEGVFVRIDVTDVSGLAPWLVKIGLPQVDRAPIMALGAPPVSAPGTMLVALSNQSLG</sequence>
<dbReference type="Gene3D" id="3.40.630.90">
    <property type="match status" value="1"/>
</dbReference>
<dbReference type="Pfam" id="PF18014">
    <property type="entry name" value="Acetyltransf_18"/>
    <property type="match status" value="1"/>
</dbReference>
<evidence type="ECO:0000259" key="1">
    <source>
        <dbReference type="PROSITE" id="PS51186"/>
    </source>
</evidence>
<evidence type="ECO:0000313" key="3">
    <source>
        <dbReference type="Proteomes" id="UP000031338"/>
    </source>
</evidence>
<dbReference type="PANTHER" id="PTHR47237:SF2">
    <property type="entry name" value="BLL4206 PROTEIN"/>
    <property type="match status" value="1"/>
</dbReference>
<dbReference type="InterPro" id="IPR041496">
    <property type="entry name" value="YitH/HolE_GNAT"/>
</dbReference>
<gene>
    <name evidence="2" type="ORF">NJ75_03087</name>
</gene>
<dbReference type="InterPro" id="IPR052729">
    <property type="entry name" value="Acyl/Acetyltrans_Enzymes"/>
</dbReference>
<dbReference type="RefSeq" id="WP_039335945.1">
    <property type="nucleotide sequence ID" value="NZ_JRVC01000015.1"/>
</dbReference>
<comment type="caution">
    <text evidence="2">The sequence shown here is derived from an EMBL/GenBank/DDBJ whole genome shotgun (WGS) entry which is preliminary data.</text>
</comment>
<dbReference type="Gene3D" id="3.40.630.30">
    <property type="match status" value="1"/>
</dbReference>
<accession>A0A0B8ZE76</accession>
<keyword evidence="3" id="KW-1185">Reference proteome</keyword>
<dbReference type="PROSITE" id="PS51186">
    <property type="entry name" value="GNAT"/>
    <property type="match status" value="1"/>
</dbReference>
<dbReference type="AlphaFoldDB" id="A0A0B8ZE76"/>
<dbReference type="InterPro" id="IPR016181">
    <property type="entry name" value="Acyl_CoA_acyltransferase"/>
</dbReference>
<evidence type="ECO:0000313" key="2">
    <source>
        <dbReference type="EMBL" id="KHS44509.1"/>
    </source>
</evidence>
<dbReference type="CDD" id="cd04301">
    <property type="entry name" value="NAT_SF"/>
    <property type="match status" value="1"/>
</dbReference>
<name>A0A0B8ZE76_9SPHN</name>
<dbReference type="PATRIC" id="fig|48936.3.peg.3102"/>
<protein>
    <submittedName>
        <fullName evidence="2">GCN5-like N-acetyltransferase</fullName>
    </submittedName>
</protein>
<dbReference type="PANTHER" id="PTHR47237">
    <property type="entry name" value="SLL0310 PROTEIN"/>
    <property type="match status" value="1"/>
</dbReference>
<feature type="domain" description="N-acetyltransferase" evidence="1">
    <location>
        <begin position="11"/>
        <end position="141"/>
    </location>
</feature>
<dbReference type="STRING" id="48936.NJ75_03087"/>
<reference evidence="2 3" key="1">
    <citation type="submission" date="2014-10" db="EMBL/GenBank/DDBJ databases">
        <title>Draft genome sequence of Novosphingobium subterraneum DSM 12447.</title>
        <authorList>
            <person name="Gan H.M."/>
            <person name="Gan H.Y."/>
            <person name="Savka M.A."/>
        </authorList>
    </citation>
    <scope>NUCLEOTIDE SEQUENCE [LARGE SCALE GENOMIC DNA]</scope>
    <source>
        <strain evidence="2 3">DSM 12447</strain>
    </source>
</reference>
<dbReference type="SUPFAM" id="SSF55729">
    <property type="entry name" value="Acyl-CoA N-acyltransferases (Nat)"/>
    <property type="match status" value="1"/>
</dbReference>
<proteinExistence type="predicted"/>
<dbReference type="InterPro" id="IPR000182">
    <property type="entry name" value="GNAT_dom"/>
</dbReference>
<dbReference type="EMBL" id="JRVC01000015">
    <property type="protein sequence ID" value="KHS44509.1"/>
    <property type="molecule type" value="Genomic_DNA"/>
</dbReference>
<dbReference type="Pfam" id="PF00583">
    <property type="entry name" value="Acetyltransf_1"/>
    <property type="match status" value="1"/>
</dbReference>
<dbReference type="Proteomes" id="UP000031338">
    <property type="component" value="Unassembled WGS sequence"/>
</dbReference>
<dbReference type="GO" id="GO:0016747">
    <property type="term" value="F:acyltransferase activity, transferring groups other than amino-acyl groups"/>
    <property type="evidence" value="ECO:0007669"/>
    <property type="project" value="InterPro"/>
</dbReference>